<comment type="caution">
    <text evidence="1">The sequence shown here is derived from an EMBL/GenBank/DDBJ whole genome shotgun (WGS) entry which is preliminary data.</text>
</comment>
<name>A0A9Q3ET30_9BASI</name>
<dbReference type="EMBL" id="AVOT02031864">
    <property type="protein sequence ID" value="MBW0525502.1"/>
    <property type="molecule type" value="Genomic_DNA"/>
</dbReference>
<reference evidence="1" key="1">
    <citation type="submission" date="2021-03" db="EMBL/GenBank/DDBJ databases">
        <title>Draft genome sequence of rust myrtle Austropuccinia psidii MF-1, a brazilian biotype.</title>
        <authorList>
            <person name="Quecine M.C."/>
            <person name="Pachon D.M.R."/>
            <person name="Bonatelli M.L."/>
            <person name="Correr F.H."/>
            <person name="Franceschini L.M."/>
            <person name="Leite T.F."/>
            <person name="Margarido G.R.A."/>
            <person name="Almeida C.A."/>
            <person name="Ferrarezi J.A."/>
            <person name="Labate C.A."/>
        </authorList>
    </citation>
    <scope>NUCLEOTIDE SEQUENCE</scope>
    <source>
        <strain evidence="1">MF-1</strain>
    </source>
</reference>
<keyword evidence="2" id="KW-1185">Reference proteome</keyword>
<evidence type="ECO:0000313" key="1">
    <source>
        <dbReference type="EMBL" id="MBW0525502.1"/>
    </source>
</evidence>
<proteinExistence type="predicted"/>
<evidence type="ECO:0000313" key="2">
    <source>
        <dbReference type="Proteomes" id="UP000765509"/>
    </source>
</evidence>
<dbReference type="Proteomes" id="UP000765509">
    <property type="component" value="Unassembled WGS sequence"/>
</dbReference>
<dbReference type="AlphaFoldDB" id="A0A9Q3ET30"/>
<organism evidence="1 2">
    <name type="scientific">Austropuccinia psidii MF-1</name>
    <dbReference type="NCBI Taxonomy" id="1389203"/>
    <lineage>
        <taxon>Eukaryota</taxon>
        <taxon>Fungi</taxon>
        <taxon>Dikarya</taxon>
        <taxon>Basidiomycota</taxon>
        <taxon>Pucciniomycotina</taxon>
        <taxon>Pucciniomycetes</taxon>
        <taxon>Pucciniales</taxon>
        <taxon>Sphaerophragmiaceae</taxon>
        <taxon>Austropuccinia</taxon>
    </lineage>
</organism>
<dbReference type="OrthoDB" id="97058at2759"/>
<accession>A0A9Q3ET30</accession>
<protein>
    <submittedName>
        <fullName evidence="1">Uncharacterized protein</fullName>
    </submittedName>
</protein>
<sequence>MKKLYSLDLGTEHVAIASERNKLEPERRELSLEIICINCDVEIAAQFSSEANDDTVLLGDSIDKFNTPKTIQNITT</sequence>
<gene>
    <name evidence="1" type="ORF">O181_065217</name>
</gene>